<comment type="cofactor">
    <cofactor evidence="1">
        <name>Mg(2+)</name>
        <dbReference type="ChEBI" id="CHEBI:18420"/>
    </cofactor>
</comment>
<reference evidence="12 13" key="1">
    <citation type="submission" date="2021-05" db="EMBL/GenBank/DDBJ databases">
        <title>Novel Bacillus species.</title>
        <authorList>
            <person name="Liu G."/>
        </authorList>
    </citation>
    <scope>NUCLEOTIDE SEQUENCE [LARGE SCALE GENOMIC DNA]</scope>
    <source>
        <strain evidence="13">FJAT-49780</strain>
    </source>
</reference>
<evidence type="ECO:0000256" key="8">
    <source>
        <dbReference type="ARBA" id="ARBA00023098"/>
    </source>
</evidence>
<dbReference type="InterPro" id="IPR050187">
    <property type="entry name" value="Lipid_Phosphate_FormReg"/>
</dbReference>
<keyword evidence="8" id="KW-0443">Lipid metabolism</keyword>
<keyword evidence="3" id="KW-0444">Lipid biosynthesis</keyword>
<dbReference type="Gene3D" id="2.60.200.40">
    <property type="match status" value="1"/>
</dbReference>
<keyword evidence="4" id="KW-0808">Transferase</keyword>
<evidence type="ECO:0000256" key="2">
    <source>
        <dbReference type="ARBA" id="ARBA00005983"/>
    </source>
</evidence>
<dbReference type="EMBL" id="JAGYPG010000001">
    <property type="protein sequence ID" value="MBS4195077.1"/>
    <property type="molecule type" value="Genomic_DNA"/>
</dbReference>
<evidence type="ECO:0000313" key="12">
    <source>
        <dbReference type="EMBL" id="MBS4195077.1"/>
    </source>
</evidence>
<dbReference type="SUPFAM" id="SSF111331">
    <property type="entry name" value="NAD kinase/diacylglycerol kinase-like"/>
    <property type="match status" value="1"/>
</dbReference>
<dbReference type="InterPro" id="IPR001206">
    <property type="entry name" value="Diacylglycerol_kinase_cat_dom"/>
</dbReference>
<evidence type="ECO:0000256" key="3">
    <source>
        <dbReference type="ARBA" id="ARBA00022516"/>
    </source>
</evidence>
<keyword evidence="13" id="KW-1185">Reference proteome</keyword>
<dbReference type="InterPro" id="IPR017438">
    <property type="entry name" value="ATP-NAD_kinase_N"/>
</dbReference>
<dbReference type="RefSeq" id="WP_213124211.1">
    <property type="nucleotide sequence ID" value="NZ_JAGYPG010000001.1"/>
</dbReference>
<dbReference type="Gene3D" id="3.40.50.10330">
    <property type="entry name" value="Probable inorganic polyphosphate/atp-NAD kinase, domain 1"/>
    <property type="match status" value="1"/>
</dbReference>
<evidence type="ECO:0000256" key="6">
    <source>
        <dbReference type="ARBA" id="ARBA00022777"/>
    </source>
</evidence>
<dbReference type="SMART" id="SM00046">
    <property type="entry name" value="DAGKc"/>
    <property type="match status" value="1"/>
</dbReference>
<evidence type="ECO:0000256" key="7">
    <source>
        <dbReference type="ARBA" id="ARBA00022840"/>
    </source>
</evidence>
<evidence type="ECO:0000313" key="13">
    <source>
        <dbReference type="Proteomes" id="UP000681414"/>
    </source>
</evidence>
<name>A0A942YG17_9BACI</name>
<accession>A0A942YG17</accession>
<evidence type="ECO:0000256" key="1">
    <source>
        <dbReference type="ARBA" id="ARBA00001946"/>
    </source>
</evidence>
<evidence type="ECO:0000259" key="11">
    <source>
        <dbReference type="PROSITE" id="PS50146"/>
    </source>
</evidence>
<sequence length="312" mass="34917">MSEKRKLIFIVNPAAKNGFSLRIWRKLSKQLIDIPHEVYFTEKTNDGAKIAKKVAMKDSNPLLIVAVGGDGTIHEVINGIINMPHVTIAYIPAGSGNDFARGFSLPTDPLKSIDFIKSLIDSPATLFDAGIYTTNKSGSGVFVNSVGAGFDALISMKGNRSKAKKWLNSISLGKLVYTYFVITELFRYRPTTLTLEVDGEKKIYEKTWFVTISNQQYFGGGMKIAPHANARDGEFNITVVHNLSKIKLLFIFITVFWGGHLKYKEVDSYNGREISIRFEQPVWVHADGEDIAETPFYVNISPKSWRLIQNAE</sequence>
<protein>
    <submittedName>
        <fullName evidence="12">Diacylglycerol kinase family lipid kinase</fullName>
    </submittedName>
</protein>
<organism evidence="12 13">
    <name type="scientific">Lederbergia citri</name>
    <dbReference type="NCBI Taxonomy" id="2833580"/>
    <lineage>
        <taxon>Bacteria</taxon>
        <taxon>Bacillati</taxon>
        <taxon>Bacillota</taxon>
        <taxon>Bacilli</taxon>
        <taxon>Bacillales</taxon>
        <taxon>Bacillaceae</taxon>
        <taxon>Lederbergia</taxon>
    </lineage>
</organism>
<evidence type="ECO:0000256" key="5">
    <source>
        <dbReference type="ARBA" id="ARBA00022741"/>
    </source>
</evidence>
<keyword evidence="9" id="KW-0594">Phospholipid biosynthesis</keyword>
<dbReference type="NCBIfam" id="TIGR00147">
    <property type="entry name" value="YegS/Rv2252/BmrU family lipid kinase"/>
    <property type="match status" value="1"/>
</dbReference>
<dbReference type="Pfam" id="PF19279">
    <property type="entry name" value="YegS_C"/>
    <property type="match status" value="1"/>
</dbReference>
<keyword evidence="6 12" id="KW-0418">Kinase</keyword>
<dbReference type="InterPro" id="IPR005218">
    <property type="entry name" value="Diacylglycerol/lipid_kinase"/>
</dbReference>
<dbReference type="PANTHER" id="PTHR12358:SF54">
    <property type="entry name" value="SPHINGOSINE KINASE RELATED PROTEIN"/>
    <property type="match status" value="1"/>
</dbReference>
<dbReference type="PANTHER" id="PTHR12358">
    <property type="entry name" value="SPHINGOSINE KINASE"/>
    <property type="match status" value="1"/>
</dbReference>
<dbReference type="Proteomes" id="UP000681414">
    <property type="component" value="Unassembled WGS sequence"/>
</dbReference>
<keyword evidence="5" id="KW-0547">Nucleotide-binding</keyword>
<dbReference type="InterPro" id="IPR016064">
    <property type="entry name" value="NAD/diacylglycerol_kinase_sf"/>
</dbReference>
<keyword evidence="10" id="KW-1208">Phospholipid metabolism</keyword>
<proteinExistence type="inferred from homology"/>
<dbReference type="GO" id="GO:0016301">
    <property type="term" value="F:kinase activity"/>
    <property type="evidence" value="ECO:0007669"/>
    <property type="project" value="UniProtKB-KW"/>
</dbReference>
<comment type="similarity">
    <text evidence="2">Belongs to the diacylglycerol/lipid kinase family.</text>
</comment>
<feature type="domain" description="DAGKc" evidence="11">
    <location>
        <begin position="2"/>
        <end position="136"/>
    </location>
</feature>
<dbReference type="GO" id="GO:0005524">
    <property type="term" value="F:ATP binding"/>
    <property type="evidence" value="ECO:0007669"/>
    <property type="project" value="UniProtKB-KW"/>
</dbReference>
<evidence type="ECO:0000256" key="4">
    <source>
        <dbReference type="ARBA" id="ARBA00022679"/>
    </source>
</evidence>
<dbReference type="AlphaFoldDB" id="A0A942YG17"/>
<gene>
    <name evidence="12" type="ORF">KHA97_08290</name>
</gene>
<dbReference type="Pfam" id="PF00781">
    <property type="entry name" value="DAGK_cat"/>
    <property type="match status" value="1"/>
</dbReference>
<evidence type="ECO:0000256" key="9">
    <source>
        <dbReference type="ARBA" id="ARBA00023209"/>
    </source>
</evidence>
<keyword evidence="7" id="KW-0067">ATP-binding</keyword>
<evidence type="ECO:0000256" key="10">
    <source>
        <dbReference type="ARBA" id="ARBA00023264"/>
    </source>
</evidence>
<dbReference type="PROSITE" id="PS50146">
    <property type="entry name" value="DAGK"/>
    <property type="match status" value="1"/>
</dbReference>
<dbReference type="InterPro" id="IPR045540">
    <property type="entry name" value="YegS/DAGK_C"/>
</dbReference>
<dbReference type="GO" id="GO:0008654">
    <property type="term" value="P:phospholipid biosynthetic process"/>
    <property type="evidence" value="ECO:0007669"/>
    <property type="project" value="UniProtKB-KW"/>
</dbReference>
<comment type="caution">
    <text evidence="12">The sequence shown here is derived from an EMBL/GenBank/DDBJ whole genome shotgun (WGS) entry which is preliminary data.</text>
</comment>